<keyword evidence="2" id="KW-0812">Transmembrane</keyword>
<feature type="domain" description="Ig-like" evidence="3">
    <location>
        <begin position="405"/>
        <end position="478"/>
    </location>
</feature>
<dbReference type="InterPro" id="IPR013783">
    <property type="entry name" value="Ig-like_fold"/>
</dbReference>
<comment type="caution">
    <text evidence="5">The sequence shown here is derived from an EMBL/GenBank/DDBJ whole genome shotgun (WGS) entry which is preliminary data.</text>
</comment>
<protein>
    <recommendedName>
        <fullName evidence="7">DUF5776 domain-containing protein</fullName>
    </recommendedName>
</protein>
<gene>
    <name evidence="5" type="ORF">LOT_0783</name>
</gene>
<evidence type="ECO:0008006" key="7">
    <source>
        <dbReference type="Google" id="ProtNLM"/>
    </source>
</evidence>
<evidence type="ECO:0000259" key="4">
    <source>
        <dbReference type="Pfam" id="PF19087"/>
    </source>
</evidence>
<dbReference type="EMBL" id="BASH01000002">
    <property type="protein sequence ID" value="GAD16245.1"/>
    <property type="molecule type" value="Genomic_DNA"/>
</dbReference>
<dbReference type="Proteomes" id="UP000016361">
    <property type="component" value="Unassembled WGS sequence"/>
</dbReference>
<dbReference type="GeneID" id="301047727"/>
<evidence type="ECO:0000256" key="2">
    <source>
        <dbReference type="SAM" id="Phobius"/>
    </source>
</evidence>
<dbReference type="InterPro" id="IPR044081">
    <property type="entry name" value="DUF5776"/>
</dbReference>
<evidence type="ECO:0000256" key="1">
    <source>
        <dbReference type="SAM" id="MobiDB-lite"/>
    </source>
</evidence>
<feature type="domain" description="DUF5776" evidence="4">
    <location>
        <begin position="606"/>
        <end position="674"/>
    </location>
</feature>
<evidence type="ECO:0000259" key="3">
    <source>
        <dbReference type="Pfam" id="PF07523"/>
    </source>
</evidence>
<feature type="region of interest" description="Disordered" evidence="1">
    <location>
        <begin position="481"/>
        <end position="518"/>
    </location>
</feature>
<organism evidence="5 6">
    <name type="scientific">Lentilactobacillus otakiensis DSM 19908 = JCM 15040</name>
    <dbReference type="NCBI Taxonomy" id="1423780"/>
    <lineage>
        <taxon>Bacteria</taxon>
        <taxon>Bacillati</taxon>
        <taxon>Bacillota</taxon>
        <taxon>Bacilli</taxon>
        <taxon>Lactobacillales</taxon>
        <taxon>Lactobacillaceae</taxon>
        <taxon>Lentilactobacillus</taxon>
    </lineage>
</organism>
<dbReference type="RefSeq" id="WP_020280698.1">
    <property type="nucleotide sequence ID" value="NZ_AZED01000011.1"/>
</dbReference>
<keyword evidence="6" id="KW-1185">Reference proteome</keyword>
<dbReference type="Pfam" id="PF19087">
    <property type="entry name" value="DUF5776"/>
    <property type="match status" value="1"/>
</dbReference>
<keyword evidence="2" id="KW-0472">Membrane</keyword>
<accession>S4PP37</accession>
<dbReference type="PATRIC" id="fig|1423780.4.peg.457"/>
<reference evidence="6" key="1">
    <citation type="journal article" date="2013" name="Genome Announc.">
        <title>Draft Genome Sequence of D-Branched-Chain Amino Acid Producer Lactobacillus otakiensis JCM 15040T, Isolated from a Traditional Japanese Pickle.</title>
        <authorList>
            <person name="Doi K."/>
            <person name="Mori K."/>
            <person name="Mutaguchi Y."/>
            <person name="Tashiro K."/>
            <person name="Fujino Y."/>
            <person name="Ohmori T."/>
            <person name="Kuhara S."/>
            <person name="Ohshima T."/>
        </authorList>
    </citation>
    <scope>NUCLEOTIDE SEQUENCE [LARGE SCALE GENOMIC DNA]</scope>
    <source>
        <strain evidence="6">JCM 15040</strain>
    </source>
</reference>
<keyword evidence="2" id="KW-1133">Transmembrane helix</keyword>
<feature type="transmembrane region" description="Helical" evidence="2">
    <location>
        <begin position="12"/>
        <end position="32"/>
    </location>
</feature>
<dbReference type="STRING" id="1423780.FD05_GL000457"/>
<name>S4PP37_9LACO</name>
<feature type="compositionally biased region" description="Low complexity" evidence="1">
    <location>
        <begin position="501"/>
        <end position="518"/>
    </location>
</feature>
<dbReference type="eggNOG" id="ENOG5030B0Q">
    <property type="taxonomic scope" value="Bacteria"/>
</dbReference>
<proteinExistence type="predicted"/>
<feature type="compositionally biased region" description="Pro residues" evidence="1">
    <location>
        <begin position="483"/>
        <end position="500"/>
    </location>
</feature>
<dbReference type="AlphaFoldDB" id="S4PP37"/>
<dbReference type="Gene3D" id="2.60.40.10">
    <property type="entry name" value="Immunoglobulins"/>
    <property type="match status" value="1"/>
</dbReference>
<evidence type="ECO:0000313" key="6">
    <source>
        <dbReference type="Proteomes" id="UP000016361"/>
    </source>
</evidence>
<sequence length="679" mass="75061">MGSNDLDKKITFGLFSYLLSFIVVMLFGIAFVSPNVNADIQAPAINNGTSTYSQNNINLQKLNGNANQQYGVRFQFNNDSSMYTAPGTPFFQAAIFNIDDYSSNSDGTSNLSEQIVLKNTDTNSMNVDLKVYIPSGVAENAQWPAVRYANSKATTPTGSGSTDAITQTYLSKSGQPWTDSSSQDDWANTGEVDLKGSLRPNHEYVLNLPLKIINISNMNVYNMGLYMQTTATDQYGKNTGLYGVWAKPVESMADFVGVGKPVGIVLKEDTGKKASDNQPIYKYPLADDVETNAPTVSLNRDYYDINNSFWNDQMDYMYTTTSIGINASKLPTKDGKESLVSYLNQNGYSLPWPDPWNPTVRLHEVFPHGLSASNNIHVEPTPNSGTGISIQVIKVIDANNVSVPLGGKWDPYANVKIWNPKSDYQSTTLSSSDVKNNVTVTGNVDTSKAGYYSVTYHYTAHYPSLPDVQLSKTITVTVGNPNPVNPVNPTPNPSPTPAPTNPNWNPSTPNTPNGTGLPNYAAVKGDAIYATKRIYMYKNPTFKKSQRIATYPKAKRVNRPMFVVIGYDRSNGGALRYKVRDVNHGKKSAGKIGYITANRKYVVNVYYQSTKFNQTITIISKNGVHAYKNENLTGKTKTYKLGTHLKVKKIIRHNLTTRYQLKNGYYVTTNKKLVIQGKY</sequence>
<evidence type="ECO:0000313" key="5">
    <source>
        <dbReference type="EMBL" id="GAD16245.1"/>
    </source>
</evidence>
<dbReference type="InterPro" id="IPR022038">
    <property type="entry name" value="Ig-like_bact"/>
</dbReference>
<dbReference type="Pfam" id="PF07523">
    <property type="entry name" value="Big_3"/>
    <property type="match status" value="1"/>
</dbReference>